<organism evidence="2 3">
    <name type="scientific">Viridibacterium curvum</name>
    <dbReference type="NCBI Taxonomy" id="1101404"/>
    <lineage>
        <taxon>Bacteria</taxon>
        <taxon>Pseudomonadati</taxon>
        <taxon>Pseudomonadota</taxon>
        <taxon>Betaproteobacteria</taxon>
        <taxon>Rhodocyclales</taxon>
        <taxon>Rhodocyclaceae</taxon>
        <taxon>Viridibacterium</taxon>
    </lineage>
</organism>
<evidence type="ECO:0000259" key="1">
    <source>
        <dbReference type="Pfam" id="PF14024"/>
    </source>
</evidence>
<evidence type="ECO:0000313" key="2">
    <source>
        <dbReference type="EMBL" id="GAA5163011.1"/>
    </source>
</evidence>
<keyword evidence="3" id="KW-1185">Reference proteome</keyword>
<feature type="domain" description="DUF4240" evidence="1">
    <location>
        <begin position="1"/>
        <end position="122"/>
    </location>
</feature>
<name>A0ABP9QJK6_9RHOO</name>
<evidence type="ECO:0000313" key="3">
    <source>
        <dbReference type="Proteomes" id="UP001500547"/>
    </source>
</evidence>
<sequence>MDVMSFWKLIDKSRRASDGDPEQQVEEMKALLDDLSTEDVVEFQHIFDSLFRSSYTWPLWGAAYVIGGGCSDDGFDYFRGWLISRGEKAFSTALADPDKLGAFIKEGDEDLYCQVEGWQSVGIDVWCRRTGLPYSVFPTIPAAAQMNGPDGEEWVEEDLDHLYPKLAKRFG</sequence>
<proteinExistence type="predicted"/>
<protein>
    <recommendedName>
        <fullName evidence="1">DUF4240 domain-containing protein</fullName>
    </recommendedName>
</protein>
<accession>A0ABP9QJK6</accession>
<reference evidence="3" key="1">
    <citation type="journal article" date="2019" name="Int. J. Syst. Evol. Microbiol.">
        <title>The Global Catalogue of Microorganisms (GCM) 10K type strain sequencing project: providing services to taxonomists for standard genome sequencing and annotation.</title>
        <authorList>
            <consortium name="The Broad Institute Genomics Platform"/>
            <consortium name="The Broad Institute Genome Sequencing Center for Infectious Disease"/>
            <person name="Wu L."/>
            <person name="Ma J."/>
        </authorList>
    </citation>
    <scope>NUCLEOTIDE SEQUENCE [LARGE SCALE GENOMIC DNA]</scope>
    <source>
        <strain evidence="3">JCM 18715</strain>
    </source>
</reference>
<dbReference type="InterPro" id="IPR025334">
    <property type="entry name" value="DUF4240"/>
</dbReference>
<dbReference type="Proteomes" id="UP001500547">
    <property type="component" value="Unassembled WGS sequence"/>
</dbReference>
<dbReference type="EMBL" id="BAABLD010000007">
    <property type="protein sequence ID" value="GAA5163011.1"/>
    <property type="molecule type" value="Genomic_DNA"/>
</dbReference>
<dbReference type="RefSeq" id="WP_345532215.1">
    <property type="nucleotide sequence ID" value="NZ_BAABLD010000007.1"/>
</dbReference>
<dbReference type="Pfam" id="PF14024">
    <property type="entry name" value="DUF4240"/>
    <property type="match status" value="1"/>
</dbReference>
<comment type="caution">
    <text evidence="2">The sequence shown here is derived from an EMBL/GenBank/DDBJ whole genome shotgun (WGS) entry which is preliminary data.</text>
</comment>
<gene>
    <name evidence="2" type="ORF">GCM10025770_14500</name>
</gene>